<accession>A0A7Z8JWK0</accession>
<evidence type="ECO:0000313" key="1">
    <source>
        <dbReference type="EMBL" id="TKR22019.1"/>
    </source>
</evidence>
<dbReference type="AlphaFoldDB" id="A0A7Z8JWK0"/>
<gene>
    <name evidence="1" type="ORF">FA014_18705</name>
</gene>
<dbReference type="RefSeq" id="WP_154731113.1">
    <property type="nucleotide sequence ID" value="NZ_SZYE01000272.1"/>
</dbReference>
<dbReference type="OrthoDB" id="4829007at2"/>
<name>A0A7Z8JWK0_9CELL</name>
<proteinExistence type="predicted"/>
<reference evidence="1 2" key="1">
    <citation type="submission" date="2019-05" db="EMBL/GenBank/DDBJ databases">
        <title>Genome sequence of Cellulomonas hominis strain CS1.</title>
        <authorList>
            <person name="Belmont J."/>
            <person name="Maclea K.S."/>
        </authorList>
    </citation>
    <scope>NUCLEOTIDE SEQUENCE [LARGE SCALE GENOMIC DNA]</scope>
    <source>
        <strain evidence="1 2">CS1</strain>
    </source>
</reference>
<sequence>MGKIGRANDRREAALLSVFGPAQVGDPLAPDREVAEADRERDHALRTEFVRVVGADGRSYLVERPVED</sequence>
<comment type="caution">
    <text evidence="1">The sequence shown here is derived from an EMBL/GenBank/DDBJ whole genome shotgun (WGS) entry which is preliminary data.</text>
</comment>
<evidence type="ECO:0000313" key="2">
    <source>
        <dbReference type="Proteomes" id="UP000308121"/>
    </source>
</evidence>
<protein>
    <submittedName>
        <fullName evidence="1">Uncharacterized protein</fullName>
    </submittedName>
</protein>
<dbReference type="Proteomes" id="UP000308121">
    <property type="component" value="Unassembled WGS sequence"/>
</dbReference>
<organism evidence="1 2">
    <name type="scientific">Cellulomonas hominis</name>
    <dbReference type="NCBI Taxonomy" id="156981"/>
    <lineage>
        <taxon>Bacteria</taxon>
        <taxon>Bacillati</taxon>
        <taxon>Actinomycetota</taxon>
        <taxon>Actinomycetes</taxon>
        <taxon>Micrococcales</taxon>
        <taxon>Cellulomonadaceae</taxon>
        <taxon>Cellulomonas</taxon>
    </lineage>
</organism>
<dbReference type="EMBL" id="SZYE01000272">
    <property type="protein sequence ID" value="TKR22019.1"/>
    <property type="molecule type" value="Genomic_DNA"/>
</dbReference>